<dbReference type="Pfam" id="PF00437">
    <property type="entry name" value="T2SSE"/>
    <property type="match status" value="1"/>
</dbReference>
<dbReference type="SUPFAM" id="SSF52540">
    <property type="entry name" value="P-loop containing nucleoside triphosphate hydrolases"/>
    <property type="match status" value="1"/>
</dbReference>
<keyword evidence="11" id="KW-1185">Reference proteome</keyword>
<dbReference type="SMART" id="SM00382">
    <property type="entry name" value="AAA"/>
    <property type="match status" value="1"/>
</dbReference>
<protein>
    <recommendedName>
        <fullName evidence="7">protein-secreting ATPase</fullName>
        <ecNumber evidence="7">7.4.2.8</ecNumber>
    </recommendedName>
</protein>
<dbReference type="InterPro" id="IPR013369">
    <property type="entry name" value="T2SS_GspE"/>
</dbReference>
<dbReference type="Gene3D" id="3.30.300.160">
    <property type="entry name" value="Type II secretion system, protein E, N-terminal domain"/>
    <property type="match status" value="1"/>
</dbReference>
<gene>
    <name evidence="10" type="primary">gspE</name>
    <name evidence="10" type="ORF">LZC94_26995</name>
</gene>
<evidence type="ECO:0000256" key="2">
    <source>
        <dbReference type="ARBA" id="ARBA00022448"/>
    </source>
</evidence>
<dbReference type="InterPro" id="IPR007831">
    <property type="entry name" value="T2SS_GspE_N"/>
</dbReference>
<dbReference type="RefSeq" id="WP_394821120.1">
    <property type="nucleotide sequence ID" value="NZ_CP089984.1"/>
</dbReference>
<dbReference type="InterPro" id="IPR001482">
    <property type="entry name" value="T2SS/T4SS_dom"/>
</dbReference>
<keyword evidence="2" id="KW-0813">Transport</keyword>
<evidence type="ECO:0000256" key="7">
    <source>
        <dbReference type="ARBA" id="ARBA00024382"/>
    </source>
</evidence>
<comment type="catalytic activity">
    <reaction evidence="8">
        <text>ATP + H2O + cellular proteinSide 1 = ADP + phosphate + cellular proteinSide 2.</text>
        <dbReference type="EC" id="7.4.2.8"/>
    </reaction>
</comment>
<dbReference type="PANTHER" id="PTHR30258">
    <property type="entry name" value="TYPE II SECRETION SYSTEM PROTEIN GSPE-RELATED"/>
    <property type="match status" value="1"/>
</dbReference>
<keyword evidence="5" id="KW-0653">Protein transport</keyword>
<dbReference type="PROSITE" id="PS00662">
    <property type="entry name" value="T2SP_E"/>
    <property type="match status" value="1"/>
</dbReference>
<feature type="domain" description="Bacterial type II secretion system protein E" evidence="9">
    <location>
        <begin position="377"/>
        <end position="391"/>
    </location>
</feature>
<accession>A0ABZ2LMD2</accession>
<dbReference type="Proteomes" id="UP001370348">
    <property type="component" value="Chromosome"/>
</dbReference>
<keyword evidence="6" id="KW-1278">Translocase</keyword>
<dbReference type="InterPro" id="IPR003593">
    <property type="entry name" value="AAA+_ATPase"/>
</dbReference>
<evidence type="ECO:0000259" key="9">
    <source>
        <dbReference type="PROSITE" id="PS00662"/>
    </source>
</evidence>
<evidence type="ECO:0000256" key="4">
    <source>
        <dbReference type="ARBA" id="ARBA00022840"/>
    </source>
</evidence>
<evidence type="ECO:0000256" key="5">
    <source>
        <dbReference type="ARBA" id="ARBA00022927"/>
    </source>
</evidence>
<name>A0ABZ2LMD2_9BACT</name>
<dbReference type="CDD" id="cd01129">
    <property type="entry name" value="PulE-GspE-like"/>
    <property type="match status" value="1"/>
</dbReference>
<evidence type="ECO:0000256" key="6">
    <source>
        <dbReference type="ARBA" id="ARBA00022967"/>
    </source>
</evidence>
<dbReference type="Gene3D" id="3.30.450.90">
    <property type="match status" value="1"/>
</dbReference>
<evidence type="ECO:0000256" key="8">
    <source>
        <dbReference type="ARBA" id="ARBA00034006"/>
    </source>
</evidence>
<dbReference type="Pfam" id="PF05157">
    <property type="entry name" value="MshEN"/>
    <property type="match status" value="1"/>
</dbReference>
<dbReference type="InterPro" id="IPR037257">
    <property type="entry name" value="T2SS_E_N_sf"/>
</dbReference>
<dbReference type="SUPFAM" id="SSF160246">
    <property type="entry name" value="EspE N-terminal domain-like"/>
    <property type="match status" value="1"/>
</dbReference>
<dbReference type="Gene3D" id="3.40.50.300">
    <property type="entry name" value="P-loop containing nucleotide triphosphate hydrolases"/>
    <property type="match status" value="1"/>
</dbReference>
<dbReference type="PANTHER" id="PTHR30258:SF2">
    <property type="entry name" value="COMG OPERON PROTEIN 1"/>
    <property type="match status" value="1"/>
</dbReference>
<proteinExistence type="inferred from homology"/>
<organism evidence="10 11">
    <name type="scientific">Pendulispora albinea</name>
    <dbReference type="NCBI Taxonomy" id="2741071"/>
    <lineage>
        <taxon>Bacteria</taxon>
        <taxon>Pseudomonadati</taxon>
        <taxon>Myxococcota</taxon>
        <taxon>Myxococcia</taxon>
        <taxon>Myxococcales</taxon>
        <taxon>Sorangiineae</taxon>
        <taxon>Pendulisporaceae</taxon>
        <taxon>Pendulispora</taxon>
    </lineage>
</organism>
<evidence type="ECO:0000313" key="11">
    <source>
        <dbReference type="Proteomes" id="UP001370348"/>
    </source>
</evidence>
<comment type="similarity">
    <text evidence="1">Belongs to the GSP E family.</text>
</comment>
<sequence length="612" mass="67473">MAEERFMGELLARRGVVPVERLEGLFAIQKEKGGSLVDLLIDSQITDEITVGRVLAEEAELPFVERIESDKIPTALATRVPIAFAKQHKIVVVHEDDYAMHAIVADPFDTAALDDLRLLFGKPVEANVAPGEQVVDAINRVYERVAGGGELETDEADVTEEDAASDILDSDDEAPVIRWVNSLFLQAMKERASDIHIEPEEKEVLVRYRIDGDLYIKRRAPRTFMNSIVSRIKIESALNIAEKRLPQDGRITKKIAGKSFDIRVSTIPTSRGYERIVMRLLNKSSVLLDLPDLGFSHRDYTLMDGLIRRPDGIILVTGPTGSGKTTTLYACINRINRPDLNILTAEDPVEYEIGGIHQVHVQPKIGLTFASALRAFLRQDPDVVMVGEIRDKETVEIAINASLTGHLVLSTIHTNDAAGAVTRMVDMGVEPFLIRSSVIGILAQRLVRVLCPHCKEPYAAEDFELEELGLTQERIRMRNSRTNIAGTRYFPRTVTEPDLLTLAPGSRPTFYRQKGCARCANTGFSGRRGIYELLLMDDAVGPLILKNADAQALKRAALEQGMDSLRDDGARKVILGLTTVEEVLAATQEDVGVNEIATVSAVPMPAAVRTAS</sequence>
<dbReference type="InterPro" id="IPR027417">
    <property type="entry name" value="P-loop_NTPase"/>
</dbReference>
<dbReference type="EC" id="7.4.2.8" evidence="7"/>
<evidence type="ECO:0000256" key="3">
    <source>
        <dbReference type="ARBA" id="ARBA00022741"/>
    </source>
</evidence>
<keyword evidence="3" id="KW-0547">Nucleotide-binding</keyword>
<keyword evidence="4" id="KW-0067">ATP-binding</keyword>
<reference evidence="10 11" key="1">
    <citation type="submission" date="2021-12" db="EMBL/GenBank/DDBJ databases">
        <title>Discovery of the Pendulisporaceae a myxobacterial family with distinct sporulation behavior and unique specialized metabolism.</title>
        <authorList>
            <person name="Garcia R."/>
            <person name="Popoff A."/>
            <person name="Bader C.D."/>
            <person name="Loehr J."/>
            <person name="Walesch S."/>
            <person name="Walt C."/>
            <person name="Boldt J."/>
            <person name="Bunk B."/>
            <person name="Haeckl F.J.F.P.J."/>
            <person name="Gunesch A.P."/>
            <person name="Birkelbach J."/>
            <person name="Nuebel U."/>
            <person name="Pietschmann T."/>
            <person name="Bach T."/>
            <person name="Mueller R."/>
        </authorList>
    </citation>
    <scope>NUCLEOTIDE SEQUENCE [LARGE SCALE GENOMIC DNA]</scope>
    <source>
        <strain evidence="10 11">MSr11954</strain>
    </source>
</reference>
<evidence type="ECO:0000313" key="10">
    <source>
        <dbReference type="EMBL" id="WXB11500.1"/>
    </source>
</evidence>
<evidence type="ECO:0000256" key="1">
    <source>
        <dbReference type="ARBA" id="ARBA00006611"/>
    </source>
</evidence>
<dbReference type="EMBL" id="CP089984">
    <property type="protein sequence ID" value="WXB11500.1"/>
    <property type="molecule type" value="Genomic_DNA"/>
</dbReference>
<dbReference type="NCBIfam" id="TIGR02533">
    <property type="entry name" value="type_II_gspE"/>
    <property type="match status" value="1"/>
</dbReference>